<name>W0F729_9BACT</name>
<dbReference type="AlphaFoldDB" id="W0F729"/>
<keyword evidence="2" id="KW-1185">Reference proteome</keyword>
<evidence type="ECO:0000313" key="1">
    <source>
        <dbReference type="EMBL" id="AHF17628.1"/>
    </source>
</evidence>
<proteinExistence type="predicted"/>
<dbReference type="HOGENOM" id="CLU_497663_0_0_10"/>
<accession>W0F729</accession>
<gene>
    <name evidence="1" type="ORF">NIASO_11355</name>
</gene>
<reference evidence="1 2" key="1">
    <citation type="submission" date="2013-12" db="EMBL/GenBank/DDBJ databases">
        <authorList>
            <consortium name="DOE Joint Genome Institute"/>
            <person name="Eisen J."/>
            <person name="Huntemann M."/>
            <person name="Han J."/>
            <person name="Chen A."/>
            <person name="Kyrpides N."/>
            <person name="Mavromatis K."/>
            <person name="Markowitz V."/>
            <person name="Palaniappan K."/>
            <person name="Ivanova N."/>
            <person name="Schaumberg A."/>
            <person name="Pati A."/>
            <person name="Liolios K."/>
            <person name="Nordberg H.P."/>
            <person name="Cantor M.N."/>
            <person name="Hua S.X."/>
            <person name="Woyke T."/>
        </authorList>
    </citation>
    <scope>NUCLEOTIDE SEQUENCE [LARGE SCALE GENOMIC DNA]</scope>
    <source>
        <strain evidence="2">DSM 19437</strain>
    </source>
</reference>
<dbReference type="EMBL" id="CP007035">
    <property type="protein sequence ID" value="AHF17628.1"/>
    <property type="molecule type" value="Genomic_DNA"/>
</dbReference>
<dbReference type="KEGG" id="nso:NIASO_11355"/>
<organism evidence="1 2">
    <name type="scientific">Niabella soli DSM 19437</name>
    <dbReference type="NCBI Taxonomy" id="929713"/>
    <lineage>
        <taxon>Bacteria</taxon>
        <taxon>Pseudomonadati</taxon>
        <taxon>Bacteroidota</taxon>
        <taxon>Chitinophagia</taxon>
        <taxon>Chitinophagales</taxon>
        <taxon>Chitinophagaceae</taxon>
        <taxon>Niabella</taxon>
    </lineage>
</organism>
<sequence>MQRAVVKAHFSYKVKLYLYGTNIKRFMKKLIFNLLLCFSLINVAGAQSIVYADVNNTDVPKMNFEIIGKLASNYLIYKEVKGSHQIAVFNENMQQLQTVPITLLPKKNELLDVSFFTFSNFAYLVYQFQQGNIVFCNAARVEANGSILQAPVVLDTTMIAYKADRKIYTIIQNSDRSKLAVFKINKKDRALHLFTEKLFDAALAPLQENRFGVPMKKSGNYLTGYSLTDNGDFAFVKYNRLSSGDIQDAALLVKRPDSRECQERPLSINNLFLDDIKLKADDANNRYLLTSFYAEKKRGNIAGLYANAIGIDNLRTVFEKTTPFNEELKKKMSGRANSKTAFNDLFINSIIIHQNGGFSVAAEALYTTGGGWDRWGYWGGPYGFYGSPYGFYGGGWGWGWGGYWSPYYYYSPFFYRSYWWGGLGSGYDYVRYNAGNLAVFSFDREGNRVTENIIYKNQSESGTDGTISYQVLLKDDQMHFVMNEQGKIADLDDVVITEEGQLTENEPMEAKDKFINFMPRYGKQVGATTMIIPYLYKRNISFAKVTF</sequence>
<dbReference type="Proteomes" id="UP000003586">
    <property type="component" value="Chromosome"/>
</dbReference>
<evidence type="ECO:0000313" key="2">
    <source>
        <dbReference type="Proteomes" id="UP000003586"/>
    </source>
</evidence>
<dbReference type="eggNOG" id="ENOG5032QKE">
    <property type="taxonomic scope" value="Bacteria"/>
</dbReference>
<dbReference type="STRING" id="929713.NIASO_11355"/>
<protein>
    <submittedName>
        <fullName evidence="1">Uncharacterized protein</fullName>
    </submittedName>
</protein>